<comment type="caution">
    <text evidence="2">The sequence shown here is derived from an EMBL/GenBank/DDBJ whole genome shotgun (WGS) entry which is preliminary data.</text>
</comment>
<dbReference type="Proteomes" id="UP000003821">
    <property type="component" value="Unassembled WGS sequence"/>
</dbReference>
<feature type="transmembrane region" description="Helical" evidence="1">
    <location>
        <begin position="297"/>
        <end position="315"/>
    </location>
</feature>
<keyword evidence="1" id="KW-0472">Membrane</keyword>
<evidence type="ECO:0000313" key="2">
    <source>
        <dbReference type="EMBL" id="EEU13350.1"/>
    </source>
</evidence>
<feature type="transmembrane region" description="Helical" evidence="1">
    <location>
        <begin position="31"/>
        <end position="51"/>
    </location>
</feature>
<proteinExistence type="predicted"/>
<keyword evidence="1" id="KW-0812">Transmembrane</keyword>
<feature type="transmembrane region" description="Helical" evidence="1">
    <location>
        <begin position="193"/>
        <end position="219"/>
    </location>
</feature>
<dbReference type="EMBL" id="ACXU01000005">
    <property type="protein sequence ID" value="EEU13350.1"/>
    <property type="molecule type" value="Genomic_DNA"/>
</dbReference>
<protein>
    <recommendedName>
        <fullName evidence="4">ABC-2 type transporter</fullName>
    </recommendedName>
</protein>
<accession>C7HT84</accession>
<gene>
    <name evidence="2" type="ORF">HMPREF0078_0485</name>
</gene>
<dbReference type="eggNOG" id="COG1277">
    <property type="taxonomic scope" value="Bacteria"/>
</dbReference>
<evidence type="ECO:0000313" key="3">
    <source>
        <dbReference type="Proteomes" id="UP000003821"/>
    </source>
</evidence>
<name>C7HT84_9FIRM</name>
<dbReference type="AlphaFoldDB" id="C7HT84"/>
<reference evidence="2 3" key="1">
    <citation type="submission" date="2009-08" db="EMBL/GenBank/DDBJ databases">
        <authorList>
            <person name="Muzny D."/>
            <person name="Qin X."/>
            <person name="Deng J."/>
            <person name="Jiang H."/>
            <person name="Liu Y."/>
            <person name="Qu J."/>
            <person name="Song X.-Z."/>
            <person name="Zhang L."/>
            <person name="Thornton R."/>
            <person name="Coyle M."/>
            <person name="Francisco L."/>
            <person name="Jackson L."/>
            <person name="Javaid M."/>
            <person name="Korchina V."/>
            <person name="Kovar C."/>
            <person name="Mata R."/>
            <person name="Mathew T."/>
            <person name="Ngo R."/>
            <person name="Nguyen L."/>
            <person name="Nguyen N."/>
            <person name="Okwuonu G."/>
            <person name="Ongeri F."/>
            <person name="Pham C."/>
            <person name="Simmons D."/>
            <person name="Wilczek-Boney K."/>
            <person name="Hale W."/>
            <person name="Jakkamsetti A."/>
            <person name="Pham P."/>
            <person name="Ruth R."/>
            <person name="San Lucas F."/>
            <person name="Warren J."/>
            <person name="Zhang J."/>
            <person name="Zhao Z."/>
            <person name="Zhou C."/>
            <person name="Zhu D."/>
            <person name="Lee S."/>
            <person name="Bess C."/>
            <person name="Blankenburg K."/>
            <person name="Forbes L."/>
            <person name="Fu Q."/>
            <person name="Gubbala S."/>
            <person name="Hirani K."/>
            <person name="Jayaseelan J.C."/>
            <person name="Lara F."/>
            <person name="Munidasa M."/>
            <person name="Palculict T."/>
            <person name="Patil S."/>
            <person name="Pu L.-L."/>
            <person name="Saada N."/>
            <person name="Tang L."/>
            <person name="Weissenberger G."/>
            <person name="Zhu Y."/>
            <person name="Hemphill L."/>
            <person name="Shang Y."/>
            <person name="Youmans B."/>
            <person name="Ayvaz T."/>
            <person name="Ross M."/>
            <person name="Santibanez J."/>
            <person name="Aqrawi P."/>
            <person name="Gross S."/>
            <person name="Joshi V."/>
            <person name="Fowler G."/>
            <person name="Nazareth L."/>
            <person name="Reid J."/>
            <person name="Worley K."/>
            <person name="Petrosino J."/>
            <person name="Highlander S."/>
            <person name="Gibbs R."/>
            <person name="Gibbs R."/>
        </authorList>
    </citation>
    <scope>NUCLEOTIDE SEQUENCE [LARGE SCALE GENOMIC DNA]</scope>
    <source>
        <strain evidence="2 3">ATCC 51170</strain>
    </source>
</reference>
<evidence type="ECO:0000256" key="1">
    <source>
        <dbReference type="SAM" id="Phobius"/>
    </source>
</evidence>
<keyword evidence="3" id="KW-1185">Reference proteome</keyword>
<sequence>MYFSIILEQKVEINMIRHEIKLLLSNRMNKILLIFLFAIAVSFSIFAVWSISFVDNNGNTHNGIFAPRKLSEKKLKYAGKLNPDVFEDVIKKDKKIKAIYKNQIPEKIYATNMQEYMDIKDFMVSTLSYGSEMDYEKFDFLEVSKAKNIYHIRKENIKKLVKEYGVTEKKMKYLKEKFSKNKTPFYYEPADSWITMGLYATTYSLILIIGISFLVSGIFTEDFKLKADSIFFSTKLGKNKGVKIKIGTGLLMTTIIYWALMLSLCIISFTIMGVSGAKSPIQLEYSYCIYNYTFFERYLLIIIGGYIGSIFASVVTMLTSAKTHSSLLSLCIPIILFVVSPFIGRVLPFENLFKITPDQLVNIYNCIKLPILYEIFGHIFMQIPMIIILYLLISIILIPFIYFTFRKYGQK</sequence>
<feature type="transmembrane region" description="Helical" evidence="1">
    <location>
        <begin position="327"/>
        <end position="347"/>
    </location>
</feature>
<evidence type="ECO:0008006" key="4">
    <source>
        <dbReference type="Google" id="ProtNLM"/>
    </source>
</evidence>
<feature type="transmembrane region" description="Helical" evidence="1">
    <location>
        <begin position="379"/>
        <end position="405"/>
    </location>
</feature>
<feature type="transmembrane region" description="Helical" evidence="1">
    <location>
        <begin position="255"/>
        <end position="277"/>
    </location>
</feature>
<keyword evidence="1" id="KW-1133">Transmembrane helix</keyword>
<organism evidence="2 3">
    <name type="scientific">Anaerococcus vaginalis ATCC 51170</name>
    <dbReference type="NCBI Taxonomy" id="655811"/>
    <lineage>
        <taxon>Bacteria</taxon>
        <taxon>Bacillati</taxon>
        <taxon>Bacillota</taxon>
        <taxon>Tissierellia</taxon>
        <taxon>Tissierellales</taxon>
        <taxon>Peptoniphilaceae</taxon>
        <taxon>Anaerococcus</taxon>
    </lineage>
</organism>
<dbReference type="HOGENOM" id="CLU_052940_2_0_9"/>